<name>A0A9P6PUT5_9FUNG</name>
<dbReference type="Proteomes" id="UP000807716">
    <property type="component" value="Unassembled WGS sequence"/>
</dbReference>
<feature type="region of interest" description="Disordered" evidence="1">
    <location>
        <begin position="92"/>
        <end position="176"/>
    </location>
</feature>
<keyword evidence="3" id="KW-1185">Reference proteome</keyword>
<proteinExistence type="predicted"/>
<evidence type="ECO:0000256" key="1">
    <source>
        <dbReference type="SAM" id="MobiDB-lite"/>
    </source>
</evidence>
<feature type="compositionally biased region" description="Low complexity" evidence="1">
    <location>
        <begin position="61"/>
        <end position="74"/>
    </location>
</feature>
<reference evidence="2" key="1">
    <citation type="journal article" date="2020" name="Fungal Divers.">
        <title>Resolving the Mortierellaceae phylogeny through synthesis of multi-gene phylogenetics and phylogenomics.</title>
        <authorList>
            <person name="Vandepol N."/>
            <person name="Liber J."/>
            <person name="Desiro A."/>
            <person name="Na H."/>
            <person name="Kennedy M."/>
            <person name="Barry K."/>
            <person name="Grigoriev I.V."/>
            <person name="Miller A.N."/>
            <person name="O'Donnell K."/>
            <person name="Stajich J.E."/>
            <person name="Bonito G."/>
        </authorList>
    </citation>
    <scope>NUCLEOTIDE SEQUENCE</scope>
    <source>
        <strain evidence="2">BC1065</strain>
    </source>
</reference>
<dbReference type="AlphaFoldDB" id="A0A9P6PUT5"/>
<feature type="compositionally biased region" description="Polar residues" evidence="1">
    <location>
        <begin position="19"/>
        <end position="49"/>
    </location>
</feature>
<feature type="region of interest" description="Disordered" evidence="1">
    <location>
        <begin position="320"/>
        <end position="341"/>
    </location>
</feature>
<comment type="caution">
    <text evidence="2">The sequence shown here is derived from an EMBL/GenBank/DDBJ whole genome shotgun (WGS) entry which is preliminary data.</text>
</comment>
<protein>
    <submittedName>
        <fullName evidence="2">Uncharacterized protein</fullName>
    </submittedName>
</protein>
<feature type="region of interest" description="Disordered" evidence="1">
    <location>
        <begin position="19"/>
        <end position="74"/>
    </location>
</feature>
<sequence length="736" mass="77674">MPEDGDAAAGLMQQLVSELAQHNNALNDPLASNTNNDAANQPQQHQGALSPSGEPMEIDEPPQQQQLQQHQQQPNLLATLVSVIPSVGSLAAATSPTNTPTLDSATKSGSNASPSLTVSEASNSAKPSTTIASTSSGTDAKASREESFSSSSTSTAEASSATITTSTPAAATAPTRSYSGKPFHPDDIFCLGCCRNLSIDHYTCPNTGRIFKSCHACRRKSRLNSKKAVKQKAVPVKECISVDEFCKRLKDIEALQSQETQTLDVMVHLDGPTDMDVESLKTRGSRIATYVYESTGYWFSHSRTNEETQSKTRLKIYGCSQRQDRKAPPAPKNHTKKRNRQSTKVYFDCKGSLTMTFHEGTNQVRIMYSHKSHAKYDNRKCPDHIRQFIKDNLNMMPKDIHDELKKREPDLTVTQAQVRYWSHYFKKNVDQDGDGSSDGGSVSGGGSGGGGGKNSVNSGSMATVGAIHSSVGGSSSGGGFKAVKTGGVATTSSAPSAVTTAATTTPPTAATAATATSVAGQAAVASSTVAMIGLTSSEHDAHSQLQRLAAQTQSDNGAVAGIVRDLTPPQATAAALLLSANGGLAHHTTAAPTSAHHHTHHHHHHHHHHHVEQLVASPITLSTSLTSSDVVATIPQSVFASSDVKELHSHLLSATMAAVAQQQRQHAGESGSSVSTSAGTATAAVAAAAAAAAVAAHDDEVVQEVNAILKETDVEQRIQQMLEEQRQEQERAGQKH</sequence>
<evidence type="ECO:0000313" key="3">
    <source>
        <dbReference type="Proteomes" id="UP000807716"/>
    </source>
</evidence>
<feature type="region of interest" description="Disordered" evidence="1">
    <location>
        <begin position="429"/>
        <end position="457"/>
    </location>
</feature>
<feature type="region of interest" description="Disordered" evidence="1">
    <location>
        <begin position="586"/>
        <end position="612"/>
    </location>
</feature>
<dbReference type="EMBL" id="JAAAJB010000509">
    <property type="protein sequence ID" value="KAG0254563.1"/>
    <property type="molecule type" value="Genomic_DNA"/>
</dbReference>
<organism evidence="2 3">
    <name type="scientific">Actinomortierella ambigua</name>
    <dbReference type="NCBI Taxonomy" id="1343610"/>
    <lineage>
        <taxon>Eukaryota</taxon>
        <taxon>Fungi</taxon>
        <taxon>Fungi incertae sedis</taxon>
        <taxon>Mucoromycota</taxon>
        <taxon>Mortierellomycotina</taxon>
        <taxon>Mortierellomycetes</taxon>
        <taxon>Mortierellales</taxon>
        <taxon>Mortierellaceae</taxon>
        <taxon>Actinomortierella</taxon>
    </lineage>
</organism>
<feature type="compositionally biased region" description="Gly residues" evidence="1">
    <location>
        <begin position="436"/>
        <end position="453"/>
    </location>
</feature>
<feature type="compositionally biased region" description="Polar residues" evidence="1">
    <location>
        <begin position="92"/>
        <end position="138"/>
    </location>
</feature>
<evidence type="ECO:0000313" key="2">
    <source>
        <dbReference type="EMBL" id="KAG0254563.1"/>
    </source>
</evidence>
<dbReference type="OrthoDB" id="2307182at2759"/>
<feature type="compositionally biased region" description="Basic residues" evidence="1">
    <location>
        <begin position="595"/>
        <end position="610"/>
    </location>
</feature>
<gene>
    <name evidence="2" type="ORF">DFQ27_006761</name>
</gene>
<accession>A0A9P6PUT5</accession>
<feature type="compositionally biased region" description="Low complexity" evidence="1">
    <location>
        <begin position="148"/>
        <end position="176"/>
    </location>
</feature>